<dbReference type="Proteomes" id="UP001179280">
    <property type="component" value="Unassembled WGS sequence"/>
</dbReference>
<dbReference type="Pfam" id="PF01266">
    <property type="entry name" value="DAO"/>
    <property type="match status" value="1"/>
</dbReference>
<organism evidence="3 4">
    <name type="scientific">Shouchella xiaoxiensis</name>
    <dbReference type="NCBI Taxonomy" id="766895"/>
    <lineage>
        <taxon>Bacteria</taxon>
        <taxon>Bacillati</taxon>
        <taxon>Bacillota</taxon>
        <taxon>Bacilli</taxon>
        <taxon>Bacillales</taxon>
        <taxon>Bacillaceae</taxon>
        <taxon>Shouchella</taxon>
    </lineage>
</organism>
<feature type="domain" description="FAD dependent oxidoreductase" evidence="2">
    <location>
        <begin position="7"/>
        <end position="392"/>
    </location>
</feature>
<dbReference type="RefSeq" id="WP_204469169.1">
    <property type="nucleotide sequence ID" value="NZ_JAFBCV010000024.1"/>
</dbReference>
<dbReference type="SUPFAM" id="SSF51905">
    <property type="entry name" value="FAD/NAD(P)-binding domain"/>
    <property type="match status" value="1"/>
</dbReference>
<evidence type="ECO:0000313" key="3">
    <source>
        <dbReference type="EMBL" id="MBM7841180.1"/>
    </source>
</evidence>
<dbReference type="PANTHER" id="PTHR43734">
    <property type="entry name" value="PHYTOENE DESATURASE"/>
    <property type="match status" value="1"/>
</dbReference>
<evidence type="ECO:0000259" key="2">
    <source>
        <dbReference type="Pfam" id="PF01266"/>
    </source>
</evidence>
<proteinExistence type="predicted"/>
<keyword evidence="1" id="KW-0560">Oxidoreductase</keyword>
<dbReference type="InterPro" id="IPR036188">
    <property type="entry name" value="FAD/NAD-bd_sf"/>
</dbReference>
<protein>
    <submittedName>
        <fullName evidence="3">Phytoene dehydrogenase-like protein</fullName>
    </submittedName>
</protein>
<keyword evidence="4" id="KW-1185">Reference proteome</keyword>
<accession>A0ABS2T0A5</accession>
<reference evidence="3" key="1">
    <citation type="submission" date="2021-01" db="EMBL/GenBank/DDBJ databases">
        <title>Genomic Encyclopedia of Type Strains, Phase IV (KMG-IV): sequencing the most valuable type-strain genomes for metagenomic binning, comparative biology and taxonomic classification.</title>
        <authorList>
            <person name="Goeker M."/>
        </authorList>
    </citation>
    <scope>NUCLEOTIDE SEQUENCE</scope>
    <source>
        <strain evidence="3">DSM 21943</strain>
    </source>
</reference>
<dbReference type="PRINTS" id="PR00419">
    <property type="entry name" value="ADXRDTASE"/>
</dbReference>
<dbReference type="InterPro" id="IPR006076">
    <property type="entry name" value="FAD-dep_OxRdtase"/>
</dbReference>
<comment type="caution">
    <text evidence="3">The sequence shown here is derived from an EMBL/GenBank/DDBJ whole genome shotgun (WGS) entry which is preliminary data.</text>
</comment>
<evidence type="ECO:0000256" key="1">
    <source>
        <dbReference type="ARBA" id="ARBA00023002"/>
    </source>
</evidence>
<name>A0ABS2T0A5_9BACI</name>
<dbReference type="PANTHER" id="PTHR43734:SF7">
    <property type="entry name" value="4,4'-DIAPONEUROSPORENE OXYGENASE"/>
    <property type="match status" value="1"/>
</dbReference>
<dbReference type="EMBL" id="JAFBCV010000024">
    <property type="protein sequence ID" value="MBM7841180.1"/>
    <property type="molecule type" value="Genomic_DNA"/>
</dbReference>
<gene>
    <name evidence="3" type="ORF">JOC54_004481</name>
</gene>
<dbReference type="Gene3D" id="3.50.50.60">
    <property type="entry name" value="FAD/NAD(P)-binding domain"/>
    <property type="match status" value="1"/>
</dbReference>
<evidence type="ECO:0000313" key="4">
    <source>
        <dbReference type="Proteomes" id="UP001179280"/>
    </source>
</evidence>
<dbReference type="Gene3D" id="3.90.660.50">
    <property type="match status" value="1"/>
</dbReference>
<sequence>MTKLTFDVAIIGGGLTGLTAAVFLARAGKSVVLFEKEEQLGGLAQTTEMNGALFNLGPHAMYEGGAALRILKEIGCVPEGGYALKGSMIGILSGSLLDVSADLTYEESQEWIKVMAHLNKIDTESIHHVSLQEWLDTNIRLRRVRLLFQAMCRQWSYCSNMKGLSAGFVIKQGQLASQGVFYIENGWQTVVNSLKHEAVKAGARICTDLQVKQIIVKGAGVDSLIVADETEIVTKSIVSAIGPQELCNLLADAEDMSLGKWKNASYPLYGACLDVALKQLPYPEHVFALGLDQPVYYSKHSGPVKLSDNNTQVLHLMRYNDDKSMRNTQRDKEELLQLLDLLQPGWNKEVTALRYTANAIIAHDARTISHNGAGPALTKVPEIAGLYVAGDWVGDEGRLADACMASAKAAAENVLRHV</sequence>